<evidence type="ECO:0000313" key="9">
    <source>
        <dbReference type="Proteomes" id="UP000425960"/>
    </source>
</evidence>
<dbReference type="Gene3D" id="3.40.1710.10">
    <property type="entry name" value="abc type-2 transporter like domain"/>
    <property type="match status" value="1"/>
</dbReference>
<proteinExistence type="predicted"/>
<keyword evidence="4 6" id="KW-1133">Transmembrane helix</keyword>
<evidence type="ECO:0000259" key="7">
    <source>
        <dbReference type="Pfam" id="PF12698"/>
    </source>
</evidence>
<feature type="domain" description="ABC-2 type transporter transmembrane" evidence="7">
    <location>
        <begin position="238"/>
        <end position="435"/>
    </location>
</feature>
<evidence type="ECO:0000256" key="4">
    <source>
        <dbReference type="ARBA" id="ARBA00022989"/>
    </source>
</evidence>
<sequence length="442" mass="46912">MLSLLAVIQKELLLLLRDRAGLLVLFVMPAVLVVVITLVQENALKTMGAVDTGILLINQDTGALGRQMVEALEAAEGVRVTRQVKGRAPSRVEALALVADGVYQLCLIIPSGMTERVRARARSSAQASLSEKKGTEPEATEPMPCIEVHFDPTVMGGFRSAVGHLLDLMVLRLEVAEKIKALGELLPEAIHRSLAETLAPMGEPVPALPALDLQLRWSEMPLLQVEDGDARAVQLSPLPTSAQQNVPAWTLFGIFFIVLPMSGAFIQERINGTRLRLLTMPVGYGALVGGRIIAYAGVCSLQCLLIGGIGKWLLPLWGAPGLTMGGSAVALLVITACAILAATGYGILLGTVIDTYQQAAMIGPISVVIAAALGGIMVPVYAMPPLMQKISVVSPLGWGLNGILDVFVRRAGLAAVLPEAGALAAFFCACILMAWRWERRQG</sequence>
<dbReference type="PANTHER" id="PTHR30294:SF38">
    <property type="entry name" value="TRANSPORT PERMEASE PROTEIN"/>
    <property type="match status" value="1"/>
</dbReference>
<evidence type="ECO:0000256" key="2">
    <source>
        <dbReference type="ARBA" id="ARBA00022475"/>
    </source>
</evidence>
<evidence type="ECO:0000313" key="8">
    <source>
        <dbReference type="EMBL" id="BBO84318.1"/>
    </source>
</evidence>
<dbReference type="InterPro" id="IPR051449">
    <property type="entry name" value="ABC-2_transporter_component"/>
</dbReference>
<feature type="transmembrane region" description="Helical" evidence="6">
    <location>
        <begin position="329"/>
        <end position="349"/>
    </location>
</feature>
<evidence type="ECO:0000256" key="3">
    <source>
        <dbReference type="ARBA" id="ARBA00022692"/>
    </source>
</evidence>
<protein>
    <submittedName>
        <fullName evidence="8">ABC transporter</fullName>
    </submittedName>
</protein>
<feature type="transmembrane region" description="Helical" evidence="6">
    <location>
        <begin position="361"/>
        <end position="382"/>
    </location>
</feature>
<dbReference type="GO" id="GO:0140359">
    <property type="term" value="F:ABC-type transporter activity"/>
    <property type="evidence" value="ECO:0007669"/>
    <property type="project" value="InterPro"/>
</dbReference>
<comment type="subcellular location">
    <subcellularLocation>
        <location evidence="1">Cell membrane</location>
        <topology evidence="1">Multi-pass membrane protein</topology>
    </subcellularLocation>
</comment>
<dbReference type="KEGG" id="dov:DSCO28_48840"/>
<organism evidence="8 9">
    <name type="scientific">Desulfosarcina ovata subsp. sediminis</name>
    <dbReference type="NCBI Taxonomy" id="885957"/>
    <lineage>
        <taxon>Bacteria</taxon>
        <taxon>Pseudomonadati</taxon>
        <taxon>Thermodesulfobacteriota</taxon>
        <taxon>Desulfobacteria</taxon>
        <taxon>Desulfobacterales</taxon>
        <taxon>Desulfosarcinaceae</taxon>
        <taxon>Desulfosarcina</taxon>
    </lineage>
</organism>
<dbReference type="GO" id="GO:0005886">
    <property type="term" value="C:plasma membrane"/>
    <property type="evidence" value="ECO:0007669"/>
    <property type="project" value="UniProtKB-SubCell"/>
</dbReference>
<keyword evidence="5 6" id="KW-0472">Membrane</keyword>
<dbReference type="AlphaFoldDB" id="A0A5K7ZVT4"/>
<accession>A0A5K7ZVT4</accession>
<dbReference type="PANTHER" id="PTHR30294">
    <property type="entry name" value="MEMBRANE COMPONENT OF ABC TRANSPORTER YHHJ-RELATED"/>
    <property type="match status" value="1"/>
</dbReference>
<dbReference type="Pfam" id="PF12698">
    <property type="entry name" value="ABC2_membrane_3"/>
    <property type="match status" value="1"/>
</dbReference>
<evidence type="ECO:0000256" key="1">
    <source>
        <dbReference type="ARBA" id="ARBA00004651"/>
    </source>
</evidence>
<dbReference type="InterPro" id="IPR013525">
    <property type="entry name" value="ABC2_TM"/>
</dbReference>
<feature type="transmembrane region" description="Helical" evidence="6">
    <location>
        <begin position="287"/>
        <end position="309"/>
    </location>
</feature>
<feature type="transmembrane region" description="Helical" evidence="6">
    <location>
        <begin position="20"/>
        <end position="39"/>
    </location>
</feature>
<dbReference type="Proteomes" id="UP000425960">
    <property type="component" value="Chromosome"/>
</dbReference>
<dbReference type="RefSeq" id="WP_155324283.1">
    <property type="nucleotide sequence ID" value="NZ_AP021876.1"/>
</dbReference>
<feature type="transmembrane region" description="Helical" evidence="6">
    <location>
        <begin position="411"/>
        <end position="435"/>
    </location>
</feature>
<evidence type="ECO:0000256" key="6">
    <source>
        <dbReference type="SAM" id="Phobius"/>
    </source>
</evidence>
<reference evidence="8 9" key="1">
    <citation type="submission" date="2019-11" db="EMBL/GenBank/DDBJ databases">
        <title>Comparative genomics of hydrocarbon-degrading Desulfosarcina strains.</title>
        <authorList>
            <person name="Watanabe M."/>
            <person name="Kojima H."/>
            <person name="Fukui M."/>
        </authorList>
    </citation>
    <scope>NUCLEOTIDE SEQUENCE [LARGE SCALE GENOMIC DNA]</scope>
    <source>
        <strain evidence="8 9">28bB2T</strain>
    </source>
</reference>
<gene>
    <name evidence="8" type="ORF">DSCO28_48840</name>
</gene>
<name>A0A5K7ZVT4_9BACT</name>
<keyword evidence="2" id="KW-1003">Cell membrane</keyword>
<feature type="transmembrane region" description="Helical" evidence="6">
    <location>
        <begin position="246"/>
        <end position="266"/>
    </location>
</feature>
<evidence type="ECO:0000256" key="5">
    <source>
        <dbReference type="ARBA" id="ARBA00023136"/>
    </source>
</evidence>
<dbReference type="EMBL" id="AP021876">
    <property type="protein sequence ID" value="BBO84318.1"/>
    <property type="molecule type" value="Genomic_DNA"/>
</dbReference>
<keyword evidence="3 6" id="KW-0812">Transmembrane</keyword>